<organism evidence="2 3">
    <name type="scientific">Monosporascus ibericus</name>
    <dbReference type="NCBI Taxonomy" id="155417"/>
    <lineage>
        <taxon>Eukaryota</taxon>
        <taxon>Fungi</taxon>
        <taxon>Dikarya</taxon>
        <taxon>Ascomycota</taxon>
        <taxon>Pezizomycotina</taxon>
        <taxon>Sordariomycetes</taxon>
        <taxon>Xylariomycetidae</taxon>
        <taxon>Xylariales</taxon>
        <taxon>Xylariales incertae sedis</taxon>
        <taxon>Monosporascus</taxon>
    </lineage>
</organism>
<evidence type="ECO:0000256" key="1">
    <source>
        <dbReference type="SAM" id="MobiDB-lite"/>
    </source>
</evidence>
<protein>
    <submittedName>
        <fullName evidence="2">Uncharacterized protein</fullName>
    </submittedName>
</protein>
<feature type="region of interest" description="Disordered" evidence="1">
    <location>
        <begin position="271"/>
        <end position="298"/>
    </location>
</feature>
<feature type="compositionally biased region" description="Polar residues" evidence="1">
    <location>
        <begin position="132"/>
        <end position="155"/>
    </location>
</feature>
<accession>A0A4Q4TDU4</accession>
<evidence type="ECO:0000313" key="2">
    <source>
        <dbReference type="EMBL" id="RYP04728.1"/>
    </source>
</evidence>
<gene>
    <name evidence="2" type="ORF">DL764_004278</name>
</gene>
<dbReference type="AlphaFoldDB" id="A0A4Q4TDU4"/>
<feature type="compositionally biased region" description="Polar residues" evidence="1">
    <location>
        <begin position="34"/>
        <end position="43"/>
    </location>
</feature>
<feature type="region of interest" description="Disordered" evidence="1">
    <location>
        <begin position="1"/>
        <end position="255"/>
    </location>
</feature>
<feature type="compositionally biased region" description="Low complexity" evidence="1">
    <location>
        <begin position="218"/>
        <end position="230"/>
    </location>
</feature>
<dbReference type="OrthoDB" id="5425130at2759"/>
<dbReference type="Proteomes" id="UP000293360">
    <property type="component" value="Unassembled WGS sequence"/>
</dbReference>
<proteinExistence type="predicted"/>
<feature type="compositionally biased region" description="Low complexity" evidence="1">
    <location>
        <begin position="167"/>
        <end position="199"/>
    </location>
</feature>
<reference evidence="2 3" key="1">
    <citation type="submission" date="2018-06" db="EMBL/GenBank/DDBJ databases">
        <title>Complete Genomes of Monosporascus.</title>
        <authorList>
            <person name="Robinson A.J."/>
            <person name="Natvig D.O."/>
        </authorList>
    </citation>
    <scope>NUCLEOTIDE SEQUENCE [LARGE SCALE GENOMIC DNA]</scope>
    <source>
        <strain evidence="2 3">CBS 110550</strain>
    </source>
</reference>
<sequence>MARFKLFGKRKEPKLAETQSNFAAKGSFRESLSAGLQNTTNALPTPPKTDSEPSRAAVEQTPKDIPREDAPKDQQTEQKLSLRPLPSIPRKGLPARVHSPLSVQKPPFLSGTAKSPGPPLSSSGTPQKESENSVVQGPTGTTRESQLDAQPTSALVNDEATGLRQLASGSSAVPGPSPRPVGVHPARSQADLRSASMSSSHDRSQQNVANKRTSPAMGASQSSGVAGSVQKTGPTPSPLHPASTTTAPASPSAPAQKPELLDLVTTVNHAPLRKDTVSDSADSTLGSRPMPAFHPQSLGDIQEMPKESFEEPTAEPEDGEPQDFSKELNEALSRFPRGFARGLSTTAVWPAPPLGQGNYSCYTGHKIMIPARNNHYPLACQTCGCEDTSWRKVCSWCCLRVCYKCSSLLGEKGGNLELMMTALKTNKRLEKGKDKEPSASPGT</sequence>
<dbReference type="STRING" id="155417.A0A4Q4TDU4"/>
<feature type="compositionally biased region" description="Basic and acidic residues" evidence="1">
    <location>
        <begin position="61"/>
        <end position="76"/>
    </location>
</feature>
<dbReference type="EMBL" id="QJNU01000200">
    <property type="protein sequence ID" value="RYP04728.1"/>
    <property type="molecule type" value="Genomic_DNA"/>
</dbReference>
<comment type="caution">
    <text evidence="2">The sequence shown here is derived from an EMBL/GenBank/DDBJ whole genome shotgun (WGS) entry which is preliminary data.</text>
</comment>
<feature type="compositionally biased region" description="Low complexity" evidence="1">
    <location>
        <begin position="240"/>
        <end position="255"/>
    </location>
</feature>
<evidence type="ECO:0000313" key="3">
    <source>
        <dbReference type="Proteomes" id="UP000293360"/>
    </source>
</evidence>
<keyword evidence="3" id="KW-1185">Reference proteome</keyword>
<name>A0A4Q4TDU4_9PEZI</name>